<dbReference type="GO" id="GO:0004402">
    <property type="term" value="F:histone acetyltransferase activity"/>
    <property type="evidence" value="ECO:0007669"/>
    <property type="project" value="TreeGrafter"/>
</dbReference>
<dbReference type="OrthoDB" id="1938992at2759"/>
<feature type="compositionally biased region" description="Basic and acidic residues" evidence="2">
    <location>
        <begin position="313"/>
        <end position="322"/>
    </location>
</feature>
<dbReference type="EMBL" id="JAACFV010000157">
    <property type="protein sequence ID" value="KAF7503895.1"/>
    <property type="molecule type" value="Genomic_DNA"/>
</dbReference>
<protein>
    <recommendedName>
        <fullName evidence="3">Something about silencing protein 4 domain-containing protein</fullName>
    </recommendedName>
</protein>
<feature type="compositionally biased region" description="Basic and acidic residues" evidence="2">
    <location>
        <begin position="99"/>
        <end position="114"/>
    </location>
</feature>
<reference evidence="4" key="1">
    <citation type="submission" date="2020-02" db="EMBL/GenBank/DDBJ databases">
        <authorList>
            <person name="Palmer J.M."/>
        </authorList>
    </citation>
    <scope>NUCLEOTIDE SEQUENCE</scope>
    <source>
        <strain evidence="4">EPUS1.4</strain>
        <tissue evidence="4">Thallus</tissue>
    </source>
</reference>
<feature type="compositionally biased region" description="Polar residues" evidence="2">
    <location>
        <begin position="27"/>
        <end position="38"/>
    </location>
</feature>
<evidence type="ECO:0000256" key="2">
    <source>
        <dbReference type="SAM" id="MobiDB-lite"/>
    </source>
</evidence>
<dbReference type="PANTHER" id="PTHR38422:SF1">
    <property type="entry name" value="SOMETHING ABOUT SILENCING PROTEIN 4"/>
    <property type="match status" value="1"/>
</dbReference>
<dbReference type="InterPro" id="IPR029184">
    <property type="entry name" value="Sas4_dom"/>
</dbReference>
<feature type="region of interest" description="Disordered" evidence="2">
    <location>
        <begin position="305"/>
        <end position="423"/>
    </location>
</feature>
<keyword evidence="5" id="KW-1185">Reference proteome</keyword>
<evidence type="ECO:0000313" key="4">
    <source>
        <dbReference type="EMBL" id="KAF7503895.1"/>
    </source>
</evidence>
<dbReference type="GO" id="GO:0033255">
    <property type="term" value="C:SAS acetyltransferase complex"/>
    <property type="evidence" value="ECO:0007669"/>
    <property type="project" value="InterPro"/>
</dbReference>
<dbReference type="Proteomes" id="UP000606974">
    <property type="component" value="Unassembled WGS sequence"/>
</dbReference>
<dbReference type="Pfam" id="PF15460">
    <property type="entry name" value="SAS4"/>
    <property type="match status" value="1"/>
</dbReference>
<dbReference type="AlphaFoldDB" id="A0A8H7A762"/>
<feature type="coiled-coil region" evidence="1">
    <location>
        <begin position="210"/>
        <end position="245"/>
    </location>
</feature>
<proteinExistence type="predicted"/>
<organism evidence="4 5">
    <name type="scientific">Endocarpon pusillum</name>
    <dbReference type="NCBI Taxonomy" id="364733"/>
    <lineage>
        <taxon>Eukaryota</taxon>
        <taxon>Fungi</taxon>
        <taxon>Dikarya</taxon>
        <taxon>Ascomycota</taxon>
        <taxon>Pezizomycotina</taxon>
        <taxon>Eurotiomycetes</taxon>
        <taxon>Chaetothyriomycetidae</taxon>
        <taxon>Verrucariales</taxon>
        <taxon>Verrucariaceae</taxon>
        <taxon>Endocarpon</taxon>
    </lineage>
</organism>
<name>A0A8H7A762_9EURO</name>
<evidence type="ECO:0000259" key="3">
    <source>
        <dbReference type="Pfam" id="PF15460"/>
    </source>
</evidence>
<feature type="compositionally biased region" description="Polar residues" evidence="2">
    <location>
        <begin position="390"/>
        <end position="400"/>
    </location>
</feature>
<feature type="compositionally biased region" description="Polar residues" evidence="2">
    <location>
        <begin position="365"/>
        <end position="380"/>
    </location>
</feature>
<evidence type="ECO:0000256" key="1">
    <source>
        <dbReference type="SAM" id="Coils"/>
    </source>
</evidence>
<keyword evidence="1" id="KW-0175">Coiled coil</keyword>
<feature type="compositionally biased region" description="Low complexity" evidence="2">
    <location>
        <begin position="1"/>
        <end position="11"/>
    </location>
</feature>
<dbReference type="PANTHER" id="PTHR38422">
    <property type="entry name" value="SOMETHING ABOUT SILENCING PROTEIN 4"/>
    <property type="match status" value="1"/>
</dbReference>
<feature type="domain" description="Something about silencing protein 4" evidence="3">
    <location>
        <begin position="203"/>
        <end position="297"/>
    </location>
</feature>
<evidence type="ECO:0000313" key="5">
    <source>
        <dbReference type="Proteomes" id="UP000606974"/>
    </source>
</evidence>
<accession>A0A8H7A762</accession>
<dbReference type="InterPro" id="IPR038988">
    <property type="entry name" value="Sas4"/>
</dbReference>
<comment type="caution">
    <text evidence="4">The sequence shown here is derived from an EMBL/GenBank/DDBJ whole genome shotgun (WGS) entry which is preliminary data.</text>
</comment>
<sequence length="461" mass="52167">MMVARSQPSLRRSSRRGDQAPSAAPVTDTQPPSTVTLSHRTKRSRISSLSEAESLRKKRKTEHFGYPSEYNFPLRNRPYNEPSRSLPLKNEQQHTSQSNDKRTLRSQDGGSRSKSELSMYFTNYEQMLSLEHAEPDLLVAKTHITLIDDLSIPSVESSSPLAFTILKSEDPDPFGAQKPLHNAQRVELNSALPIHSPRRLIKDTLSEDIFYRAHRKAERHEKQLRNIEKERAQHEKVQLDRLLEELRGPDWLKVMGISGVTESEKKLYEPKRVFFIREVAGLIEKFRHWKEEEKRRKIEREQALLAEEDEDEHSGSQDDKDGPNGSGHQLSSPTLPAPPDTNDVDAAAARQLHQEAKSASSSSSTNPRTNKPPNGSSNPYPSHPGLPTHLEQSSSASLTAKTHRRDIAITGHRNDSVTTAFGEPVPDLEERDFKLPATILTKDMVRARARLRRRLRRGSPG</sequence>
<feature type="region of interest" description="Disordered" evidence="2">
    <location>
        <begin position="1"/>
        <end position="114"/>
    </location>
</feature>
<gene>
    <name evidence="4" type="ORF">GJ744_003035</name>
</gene>